<keyword evidence="5 6" id="KW-0472">Membrane</keyword>
<feature type="transmembrane region" description="Helical" evidence="6">
    <location>
        <begin position="289"/>
        <end position="307"/>
    </location>
</feature>
<name>A0ABV9LYB8_9ALTE</name>
<evidence type="ECO:0000256" key="1">
    <source>
        <dbReference type="ARBA" id="ARBA00004141"/>
    </source>
</evidence>
<evidence type="ECO:0000259" key="7">
    <source>
        <dbReference type="Pfam" id="PF03600"/>
    </source>
</evidence>
<dbReference type="Pfam" id="PF03600">
    <property type="entry name" value="CitMHS"/>
    <property type="match status" value="1"/>
</dbReference>
<feature type="domain" description="Citrate transporter-like" evidence="7">
    <location>
        <begin position="47"/>
        <end position="405"/>
    </location>
</feature>
<feature type="transmembrane region" description="Helical" evidence="6">
    <location>
        <begin position="404"/>
        <end position="429"/>
    </location>
</feature>
<dbReference type="PROSITE" id="PS01271">
    <property type="entry name" value="NA_SULFATE"/>
    <property type="match status" value="1"/>
</dbReference>
<keyword evidence="4 6" id="KW-1133">Transmembrane helix</keyword>
<evidence type="ECO:0000256" key="3">
    <source>
        <dbReference type="ARBA" id="ARBA00022692"/>
    </source>
</evidence>
<protein>
    <submittedName>
        <fullName evidence="8">SLC13 family permease</fullName>
    </submittedName>
</protein>
<evidence type="ECO:0000313" key="9">
    <source>
        <dbReference type="Proteomes" id="UP001595897"/>
    </source>
</evidence>
<gene>
    <name evidence="8" type="ORF">ACFO4O_15545</name>
</gene>
<feature type="transmembrane region" description="Helical" evidence="6">
    <location>
        <begin position="253"/>
        <end position="269"/>
    </location>
</feature>
<feature type="transmembrane region" description="Helical" evidence="6">
    <location>
        <begin position="125"/>
        <end position="154"/>
    </location>
</feature>
<dbReference type="RefSeq" id="WP_382410178.1">
    <property type="nucleotide sequence ID" value="NZ_JBHSGU010000017.1"/>
</dbReference>
<comment type="caution">
    <text evidence="8">The sequence shown here is derived from an EMBL/GenBank/DDBJ whole genome shotgun (WGS) entry which is preliminary data.</text>
</comment>
<evidence type="ECO:0000256" key="2">
    <source>
        <dbReference type="ARBA" id="ARBA00022448"/>
    </source>
</evidence>
<dbReference type="CDD" id="cd01115">
    <property type="entry name" value="SLC13_permease"/>
    <property type="match status" value="1"/>
</dbReference>
<dbReference type="PANTHER" id="PTHR10283:SF82">
    <property type="entry name" value="SOLUTE CARRIER FAMILY 13 MEMBER 2"/>
    <property type="match status" value="1"/>
</dbReference>
<feature type="transmembrane region" description="Helical" evidence="6">
    <location>
        <begin position="39"/>
        <end position="65"/>
    </location>
</feature>
<accession>A0ABV9LYB8</accession>
<reference evidence="9" key="1">
    <citation type="journal article" date="2019" name="Int. J. Syst. Evol. Microbiol.">
        <title>The Global Catalogue of Microorganisms (GCM) 10K type strain sequencing project: providing services to taxonomists for standard genome sequencing and annotation.</title>
        <authorList>
            <consortium name="The Broad Institute Genomics Platform"/>
            <consortium name="The Broad Institute Genome Sequencing Center for Infectious Disease"/>
            <person name="Wu L."/>
            <person name="Ma J."/>
        </authorList>
    </citation>
    <scope>NUCLEOTIDE SEQUENCE [LARGE SCALE GENOMIC DNA]</scope>
    <source>
        <strain evidence="9">KACC 12507</strain>
    </source>
</reference>
<feature type="transmembrane region" description="Helical" evidence="6">
    <location>
        <begin position="380"/>
        <end position="398"/>
    </location>
</feature>
<keyword evidence="2" id="KW-0813">Transport</keyword>
<proteinExistence type="predicted"/>
<organism evidence="8 9">
    <name type="scientific">Glaciecola siphonariae</name>
    <dbReference type="NCBI Taxonomy" id="521012"/>
    <lineage>
        <taxon>Bacteria</taxon>
        <taxon>Pseudomonadati</taxon>
        <taxon>Pseudomonadota</taxon>
        <taxon>Gammaproteobacteria</taxon>
        <taxon>Alteromonadales</taxon>
        <taxon>Alteromonadaceae</taxon>
        <taxon>Glaciecola</taxon>
    </lineage>
</organism>
<sequence length="462" mass="49522">MSSAQTIRPKSLIAGGGVAVFGLIFALTSGLGFDASFTIAVVTLCAIWWITEAIPIPMTACIPLAAFPLSGVISRSELGSAFGNPINFLLIGGFMLSIAMVKSNAHLRLASLLFSLLRPKTEKQIVVAFMMCSALLSMWISNAAAAMMLIPAALATLDKAKSKPAFTVSLLLGICYAASVGGLATPIGTPPNLVFMQAYEQATGTSISFIDWMLWGIPFVIVLLPIVTFRLTSRCTNAPCDSNFQKRAWQTDERRVLAIFVLIIIAWMTRGDPFGGWSQWFNLPAAHDGYTALLGAIALFVVPNGHGKPLLEWEQAKELPWGVILLVSGGIAISLALRNTGLISDFTKHFEAFSNWPIWLMIGLICLSITFITEIMSNTACAALMMPILAALAIAINVDPMLLMLPAAMTASCAFMMPMATAPNAIVFGTQRIAIQDMLRMGAPLNVACVVAVVVLMFILNL</sequence>
<feature type="transmembrane region" description="Helical" evidence="6">
    <location>
        <begin position="166"/>
        <end position="187"/>
    </location>
</feature>
<feature type="transmembrane region" description="Helical" evidence="6">
    <location>
        <begin position="356"/>
        <end position="373"/>
    </location>
</feature>
<dbReference type="NCBIfam" id="TIGR00785">
    <property type="entry name" value="dass"/>
    <property type="match status" value="1"/>
</dbReference>
<dbReference type="InterPro" id="IPR004680">
    <property type="entry name" value="Cit_transptr-like_dom"/>
</dbReference>
<keyword evidence="9" id="KW-1185">Reference proteome</keyword>
<evidence type="ECO:0000313" key="8">
    <source>
        <dbReference type="EMBL" id="MFC4701571.1"/>
    </source>
</evidence>
<comment type="subcellular location">
    <subcellularLocation>
        <location evidence="1">Membrane</location>
        <topology evidence="1">Multi-pass membrane protein</topology>
    </subcellularLocation>
</comment>
<feature type="transmembrane region" description="Helical" evidence="6">
    <location>
        <begin position="12"/>
        <end position="33"/>
    </location>
</feature>
<dbReference type="InterPro" id="IPR001898">
    <property type="entry name" value="SLC13A/DASS"/>
</dbReference>
<dbReference type="Proteomes" id="UP001595897">
    <property type="component" value="Unassembled WGS sequence"/>
</dbReference>
<evidence type="ECO:0000256" key="5">
    <source>
        <dbReference type="ARBA" id="ARBA00023136"/>
    </source>
</evidence>
<feature type="transmembrane region" description="Helical" evidence="6">
    <location>
        <begin position="212"/>
        <end position="232"/>
    </location>
</feature>
<dbReference type="InterPro" id="IPR031312">
    <property type="entry name" value="Na/sul_symport_CS"/>
</dbReference>
<evidence type="ECO:0000256" key="6">
    <source>
        <dbReference type="SAM" id="Phobius"/>
    </source>
</evidence>
<feature type="transmembrane region" description="Helical" evidence="6">
    <location>
        <begin position="86"/>
        <end position="105"/>
    </location>
</feature>
<feature type="transmembrane region" description="Helical" evidence="6">
    <location>
        <begin position="319"/>
        <end position="336"/>
    </location>
</feature>
<keyword evidence="3 6" id="KW-0812">Transmembrane</keyword>
<evidence type="ECO:0000256" key="4">
    <source>
        <dbReference type="ARBA" id="ARBA00022989"/>
    </source>
</evidence>
<dbReference type="EMBL" id="JBHSGU010000017">
    <property type="protein sequence ID" value="MFC4701571.1"/>
    <property type="molecule type" value="Genomic_DNA"/>
</dbReference>
<dbReference type="PANTHER" id="PTHR10283">
    <property type="entry name" value="SOLUTE CARRIER FAMILY 13 MEMBER"/>
    <property type="match status" value="1"/>
</dbReference>
<feature type="transmembrane region" description="Helical" evidence="6">
    <location>
        <begin position="441"/>
        <end position="460"/>
    </location>
</feature>